<sequence>MEWPMEHQGLGVVLVAPQIPQNTGNIARICAATFSELHLVKPLGFSLEDAALRRAGLDYWKEVRLFLWEGWDHFTAANPHKRLLFFETGTYPPYFTASFAPGDMLVFGRETKGLSQRILSFSPHSIYSIPILNGKVRSLNLANCVSIVLYEALRQILLGKNS</sequence>
<comment type="caution">
    <text evidence="6">Lacks conserved residue(s) required for the propagation of feature annotation.</text>
</comment>
<keyword evidence="5 6" id="KW-0819">tRNA processing</keyword>
<evidence type="ECO:0000256" key="4">
    <source>
        <dbReference type="ARBA" id="ARBA00022691"/>
    </source>
</evidence>
<keyword evidence="3 6" id="KW-0808">Transferase</keyword>
<keyword evidence="1 6" id="KW-0963">Cytoplasm</keyword>
<proteinExistence type="inferred from homology"/>
<dbReference type="InterPro" id="IPR016914">
    <property type="entry name" value="TrmL"/>
</dbReference>
<protein>
    <recommendedName>
        <fullName evidence="6">Putative tRNA (cytidine(34)-2'-O)-methyltransferase</fullName>
        <ecNumber evidence="6">2.1.1.207</ecNumber>
    </recommendedName>
    <alternativeName>
        <fullName evidence="6">tRNA (cytidine/uridine-2'-O-)-methyltransferase</fullName>
    </alternativeName>
</protein>
<dbReference type="Proteomes" id="UP000663088">
    <property type="component" value="Chromosome"/>
</dbReference>
<keyword evidence="4 6" id="KW-0949">S-adenosyl-L-methionine</keyword>
<feature type="binding site" evidence="6">
    <location>
        <position position="108"/>
    </location>
    <ligand>
        <name>S-adenosyl-L-methionine</name>
        <dbReference type="ChEBI" id="CHEBI:59789"/>
    </ligand>
</feature>
<keyword evidence="9" id="KW-1185">Reference proteome</keyword>
<organism evidence="8 9">
    <name type="scientific">Candidatus Methylacidiphilum infernorum</name>
    <dbReference type="NCBI Taxonomy" id="511746"/>
    <lineage>
        <taxon>Bacteria</taxon>
        <taxon>Pseudomonadati</taxon>
        <taxon>Verrucomicrobiota</taxon>
        <taxon>Methylacidiphilae</taxon>
        <taxon>Methylacidiphilales</taxon>
        <taxon>Methylacidiphilaceae</taxon>
        <taxon>Methylacidiphilum (ex Ratnadevi et al. 2023)</taxon>
    </lineage>
</organism>
<feature type="domain" description="tRNA/rRNA methyltransferase SpoU type" evidence="7">
    <location>
        <begin position="11"/>
        <end position="150"/>
    </location>
</feature>
<evidence type="ECO:0000256" key="3">
    <source>
        <dbReference type="ARBA" id="ARBA00022679"/>
    </source>
</evidence>
<evidence type="ECO:0000256" key="6">
    <source>
        <dbReference type="HAMAP-Rule" id="MF_01885"/>
    </source>
</evidence>
<dbReference type="SUPFAM" id="SSF75217">
    <property type="entry name" value="alpha/beta knot"/>
    <property type="match status" value="1"/>
</dbReference>
<dbReference type="InterPro" id="IPR029028">
    <property type="entry name" value="Alpha/beta_knot_MTases"/>
</dbReference>
<dbReference type="InterPro" id="IPR001537">
    <property type="entry name" value="SpoU_MeTrfase"/>
</dbReference>
<dbReference type="Gene3D" id="3.40.1280.10">
    <property type="match status" value="1"/>
</dbReference>
<comment type="catalytic activity">
    <reaction evidence="6">
        <text>cytidine(34) in tRNA + S-adenosyl-L-methionine = 2'-O-methylcytidine(34) in tRNA + S-adenosyl-L-homocysteine + H(+)</text>
        <dbReference type="Rhea" id="RHEA:43084"/>
        <dbReference type="Rhea" id="RHEA-COMP:10331"/>
        <dbReference type="Rhea" id="RHEA-COMP:10332"/>
        <dbReference type="ChEBI" id="CHEBI:15378"/>
        <dbReference type="ChEBI" id="CHEBI:57856"/>
        <dbReference type="ChEBI" id="CHEBI:59789"/>
        <dbReference type="ChEBI" id="CHEBI:74495"/>
        <dbReference type="ChEBI" id="CHEBI:82748"/>
        <dbReference type="EC" id="2.1.1.207"/>
    </reaction>
</comment>
<dbReference type="InterPro" id="IPR029026">
    <property type="entry name" value="tRNA_m1G_MTases_N"/>
</dbReference>
<feature type="binding site" evidence="6">
    <location>
        <position position="138"/>
    </location>
    <ligand>
        <name>S-adenosyl-L-methionine</name>
        <dbReference type="ChEBI" id="CHEBI:59789"/>
    </ligand>
</feature>
<comment type="subcellular location">
    <subcellularLocation>
        <location evidence="6">Cytoplasm</location>
    </subcellularLocation>
</comment>
<reference evidence="8 9" key="1">
    <citation type="submission" date="2020-12" db="EMBL/GenBank/DDBJ databases">
        <authorList>
            <person name="Awala S.I."/>
            <person name="Gwak J.-H."/>
            <person name="Kim S.-J."/>
            <person name="Rhee S.-K."/>
        </authorList>
    </citation>
    <scope>NUCLEOTIDE SEQUENCE [LARGE SCALE GENOMIC DNA]</scope>
    <source>
        <strain evidence="8 9">IT5</strain>
    </source>
</reference>
<feature type="binding site" evidence="6">
    <location>
        <position position="129"/>
    </location>
    <ligand>
        <name>S-adenosyl-L-methionine</name>
        <dbReference type="ChEBI" id="CHEBI:59789"/>
    </ligand>
</feature>
<evidence type="ECO:0000259" key="7">
    <source>
        <dbReference type="Pfam" id="PF00588"/>
    </source>
</evidence>
<evidence type="ECO:0000256" key="2">
    <source>
        <dbReference type="ARBA" id="ARBA00022603"/>
    </source>
</evidence>
<dbReference type="EC" id="2.1.1.207" evidence="6"/>
<evidence type="ECO:0000256" key="1">
    <source>
        <dbReference type="ARBA" id="ARBA00022490"/>
    </source>
</evidence>
<comment type="catalytic activity">
    <reaction evidence="6">
        <text>5-carboxymethylaminomethyluridine(34) in tRNA(Leu) + S-adenosyl-L-methionine = 5-carboxymethylaminomethyl-2'-O-methyluridine(34) in tRNA(Leu) + S-adenosyl-L-homocysteine + H(+)</text>
        <dbReference type="Rhea" id="RHEA:43088"/>
        <dbReference type="Rhea" id="RHEA-COMP:10333"/>
        <dbReference type="Rhea" id="RHEA-COMP:10334"/>
        <dbReference type="ChEBI" id="CHEBI:15378"/>
        <dbReference type="ChEBI" id="CHEBI:57856"/>
        <dbReference type="ChEBI" id="CHEBI:59789"/>
        <dbReference type="ChEBI" id="CHEBI:74508"/>
        <dbReference type="ChEBI" id="CHEBI:74511"/>
        <dbReference type="EC" id="2.1.1.207"/>
    </reaction>
</comment>
<dbReference type="Pfam" id="PF00588">
    <property type="entry name" value="SpoU_methylase"/>
    <property type="match status" value="1"/>
</dbReference>
<dbReference type="CDD" id="cd18094">
    <property type="entry name" value="SpoU-like_TrmL"/>
    <property type="match status" value="1"/>
</dbReference>
<gene>
    <name evidence="8" type="ORF">EM20IM_04780</name>
</gene>
<comment type="function">
    <text evidence="6">Could methylate the ribose at the nucleotide 34 wobble position in tRNA.</text>
</comment>
<keyword evidence="2 6" id="KW-0489">Methyltransferase</keyword>
<comment type="similarity">
    <text evidence="6">Belongs to the class IV-like SAM-binding methyltransferase superfamily. RNA methyltransferase TrmH family. TrmL subfamily.</text>
</comment>
<evidence type="ECO:0000313" key="8">
    <source>
        <dbReference type="EMBL" id="QSR87637.1"/>
    </source>
</evidence>
<evidence type="ECO:0000256" key="5">
    <source>
        <dbReference type="ARBA" id="ARBA00022694"/>
    </source>
</evidence>
<dbReference type="HAMAP" id="MF_01885">
    <property type="entry name" value="tRNA_methyltr_TrmL"/>
    <property type="match status" value="1"/>
</dbReference>
<dbReference type="EMBL" id="CP065956">
    <property type="protein sequence ID" value="QSR87637.1"/>
    <property type="molecule type" value="Genomic_DNA"/>
</dbReference>
<evidence type="ECO:0000313" key="9">
    <source>
        <dbReference type="Proteomes" id="UP000663088"/>
    </source>
</evidence>
<dbReference type="PIRSF" id="PIRSF029256">
    <property type="entry name" value="SpoU_TrmH_prd"/>
    <property type="match status" value="1"/>
</dbReference>
<accession>A0ABX7PXD2</accession>
<dbReference type="PANTHER" id="PTHR42971">
    <property type="entry name" value="TRNA (CYTIDINE(34)-2'-O)-METHYLTRANSFERASE"/>
    <property type="match status" value="1"/>
</dbReference>
<name>A0ABX7PXD2_9BACT</name>
<dbReference type="PANTHER" id="PTHR42971:SF1">
    <property type="entry name" value="TRNA (CYTIDINE(34)-2'-O)-METHYLTRANSFERASE"/>
    <property type="match status" value="1"/>
</dbReference>